<evidence type="ECO:0000313" key="3">
    <source>
        <dbReference type="Proteomes" id="UP000285236"/>
    </source>
</evidence>
<evidence type="ECO:0000256" key="1">
    <source>
        <dbReference type="SAM" id="Phobius"/>
    </source>
</evidence>
<dbReference type="RefSeq" id="WP_118081503.1">
    <property type="nucleotide sequence ID" value="NZ_JAPDUK010000001.1"/>
</dbReference>
<protein>
    <submittedName>
        <fullName evidence="2">Uncharacterized protein</fullName>
    </submittedName>
</protein>
<keyword evidence="1" id="KW-0472">Membrane</keyword>
<reference evidence="2 3" key="1">
    <citation type="submission" date="2018-08" db="EMBL/GenBank/DDBJ databases">
        <title>A genome reference for cultivated species of the human gut microbiota.</title>
        <authorList>
            <person name="Zou Y."/>
            <person name="Xue W."/>
            <person name="Luo G."/>
        </authorList>
    </citation>
    <scope>NUCLEOTIDE SEQUENCE [LARGE SCALE GENOMIC DNA]</scope>
    <source>
        <strain evidence="2 3">AF15-25</strain>
    </source>
</reference>
<evidence type="ECO:0000313" key="2">
    <source>
        <dbReference type="EMBL" id="RGU92260.1"/>
    </source>
</evidence>
<feature type="transmembrane region" description="Helical" evidence="1">
    <location>
        <begin position="131"/>
        <end position="148"/>
    </location>
</feature>
<dbReference type="Proteomes" id="UP000285236">
    <property type="component" value="Unassembled WGS sequence"/>
</dbReference>
<proteinExistence type="predicted"/>
<keyword evidence="1" id="KW-0812">Transmembrane</keyword>
<accession>A0AA92TPR3</accession>
<comment type="caution">
    <text evidence="2">The sequence shown here is derived from an EMBL/GenBank/DDBJ whole genome shotgun (WGS) entry which is preliminary data.</text>
</comment>
<dbReference type="AlphaFoldDB" id="A0AA92TPR3"/>
<organism evidence="2 3">
    <name type="scientific">Segatella copri</name>
    <dbReference type="NCBI Taxonomy" id="165179"/>
    <lineage>
        <taxon>Bacteria</taxon>
        <taxon>Pseudomonadati</taxon>
        <taxon>Bacteroidota</taxon>
        <taxon>Bacteroidia</taxon>
        <taxon>Bacteroidales</taxon>
        <taxon>Prevotellaceae</taxon>
        <taxon>Segatella</taxon>
    </lineage>
</organism>
<sequence length="149" mass="16881">MDKITSFSSLLEYMKSLHDISKGDKLSKEIDCALTFMLLSQQGILTQQVGKSDDGITERQDILDFKDKESQCAILCLENILHYELPENIHIQLVALKPKVEELAMLNRNIANGNRRMQEILSTARNNDSKSGCMVTLLFLIGCIIFIFL</sequence>
<gene>
    <name evidence="2" type="ORF">DWW35_12980</name>
</gene>
<name>A0AA92TPR3_9BACT</name>
<keyword evidence="1" id="KW-1133">Transmembrane helix</keyword>
<dbReference type="EMBL" id="QRYP01000045">
    <property type="protein sequence ID" value="RGU92260.1"/>
    <property type="molecule type" value="Genomic_DNA"/>
</dbReference>